<reference evidence="14" key="1">
    <citation type="submission" date="2020-07" db="EMBL/GenBank/DDBJ databases">
        <title>Koleobacter methoxysyntrophicus gen. nov., sp. nov., a novel anaerobic bacterium isolated from deep subsurface oil field and proposal of Koleobacterales ord. nov. in the phylum Firmicutes.</title>
        <authorList>
            <person name="Sakamoto S."/>
            <person name="Tamaki H."/>
        </authorList>
    </citation>
    <scope>NUCLEOTIDE SEQUENCE</scope>
    <source>
        <strain evidence="14">NRmbB1</strain>
    </source>
</reference>
<dbReference type="GO" id="GO:0008654">
    <property type="term" value="P:phospholipid biosynthetic process"/>
    <property type="evidence" value="ECO:0007669"/>
    <property type="project" value="UniProtKB-KW"/>
</dbReference>
<accession>A0A8A0RM08</accession>
<dbReference type="InterPro" id="IPR005218">
    <property type="entry name" value="Diacylglycerol/lipid_kinase"/>
</dbReference>
<dbReference type="EMBL" id="CP059066">
    <property type="protein sequence ID" value="QSQ08650.1"/>
    <property type="molecule type" value="Genomic_DNA"/>
</dbReference>
<dbReference type="Gene3D" id="3.40.50.10330">
    <property type="entry name" value="Probable inorganic polyphosphate/atp-NAD kinase, domain 1"/>
    <property type="match status" value="1"/>
</dbReference>
<keyword evidence="5" id="KW-0479">Metal-binding</keyword>
<dbReference type="PROSITE" id="PS50146">
    <property type="entry name" value="DAGK"/>
    <property type="match status" value="1"/>
</dbReference>
<evidence type="ECO:0000256" key="4">
    <source>
        <dbReference type="ARBA" id="ARBA00022679"/>
    </source>
</evidence>
<evidence type="ECO:0000256" key="2">
    <source>
        <dbReference type="ARBA" id="ARBA00005983"/>
    </source>
</evidence>
<dbReference type="KEGG" id="kme:H0A61_00988"/>
<evidence type="ECO:0000256" key="6">
    <source>
        <dbReference type="ARBA" id="ARBA00022741"/>
    </source>
</evidence>
<evidence type="ECO:0000256" key="11">
    <source>
        <dbReference type="ARBA" id="ARBA00023209"/>
    </source>
</evidence>
<keyword evidence="4 14" id="KW-0808">Transferase</keyword>
<comment type="similarity">
    <text evidence="2">Belongs to the diacylglycerol/lipid kinase family.</text>
</comment>
<dbReference type="PANTHER" id="PTHR12358:SF106">
    <property type="entry name" value="LIPID KINASE YEGS"/>
    <property type="match status" value="1"/>
</dbReference>
<dbReference type="Pfam" id="PF00781">
    <property type="entry name" value="DAGK_cat"/>
    <property type="match status" value="1"/>
</dbReference>
<sequence length="290" mass="32041">MRCLFIVNPVAGGGRAKRVWERIKGQLEYDRAFYTVLFTGYEGEAIKIVKRERDKYKAVIAVGGDGTVCEVVNGLAGSDTLLGVIPAGSGNDLSKALGIPIDPVQALKAALSGEVREVDLGRIDGRFFINVASSGFDAEVVEEARKTPAFLKPFSYLFAVIKCLFRTQKRSINLIIDGIQYQKEVLLIAVANGKYYGGGMMIAPMARLDDGFFDIIVVNHVGFLEIIRFLPKIFSGGHMKHAKVEHFKGREIQMLSEERIPVQSDGEILGHLPYKIEMVPRAVKILVPRE</sequence>
<dbReference type="InterPro" id="IPR045540">
    <property type="entry name" value="YegS/DAGK_C"/>
</dbReference>
<evidence type="ECO:0000313" key="14">
    <source>
        <dbReference type="EMBL" id="QSQ08650.1"/>
    </source>
</evidence>
<comment type="cofactor">
    <cofactor evidence="1">
        <name>Mg(2+)</name>
        <dbReference type="ChEBI" id="CHEBI:18420"/>
    </cofactor>
</comment>
<dbReference type="Pfam" id="PF19279">
    <property type="entry name" value="YegS_C"/>
    <property type="match status" value="1"/>
</dbReference>
<dbReference type="PANTHER" id="PTHR12358">
    <property type="entry name" value="SPHINGOSINE KINASE"/>
    <property type="match status" value="1"/>
</dbReference>
<dbReference type="InterPro" id="IPR017438">
    <property type="entry name" value="ATP-NAD_kinase_N"/>
</dbReference>
<dbReference type="NCBIfam" id="TIGR00147">
    <property type="entry name" value="YegS/Rv2252/BmrU family lipid kinase"/>
    <property type="match status" value="1"/>
</dbReference>
<keyword evidence="3" id="KW-0444">Lipid biosynthesis</keyword>
<protein>
    <submittedName>
        <fullName evidence="14">Lipid kinase YtlR</fullName>
        <ecNumber evidence="14">2.7.1.-</ecNumber>
    </submittedName>
</protein>
<dbReference type="SMART" id="SM00046">
    <property type="entry name" value="DAGKc"/>
    <property type="match status" value="1"/>
</dbReference>
<dbReference type="Proteomes" id="UP000662904">
    <property type="component" value="Chromosome"/>
</dbReference>
<dbReference type="InterPro" id="IPR050187">
    <property type="entry name" value="Lipid_Phosphate_FormReg"/>
</dbReference>
<evidence type="ECO:0000259" key="13">
    <source>
        <dbReference type="PROSITE" id="PS50146"/>
    </source>
</evidence>
<dbReference type="InterPro" id="IPR001206">
    <property type="entry name" value="Diacylglycerol_kinase_cat_dom"/>
</dbReference>
<dbReference type="InterPro" id="IPR016064">
    <property type="entry name" value="NAD/diacylglycerol_kinase_sf"/>
</dbReference>
<dbReference type="GO" id="GO:0005524">
    <property type="term" value="F:ATP binding"/>
    <property type="evidence" value="ECO:0007669"/>
    <property type="project" value="UniProtKB-KW"/>
</dbReference>
<proteinExistence type="inferred from homology"/>
<dbReference type="RefSeq" id="WP_206708855.1">
    <property type="nucleotide sequence ID" value="NZ_CP059066.1"/>
</dbReference>
<keyword evidence="8" id="KW-0067">ATP-binding</keyword>
<evidence type="ECO:0000256" key="8">
    <source>
        <dbReference type="ARBA" id="ARBA00022840"/>
    </source>
</evidence>
<keyword evidence="11" id="KW-0594">Phospholipid biosynthesis</keyword>
<gene>
    <name evidence="14" type="primary">ytlR</name>
    <name evidence="14" type="ORF">H0A61_00988</name>
</gene>
<dbReference type="EC" id="2.7.1.-" evidence="14"/>
<keyword evidence="12" id="KW-1208">Phospholipid metabolism</keyword>
<keyword evidence="10" id="KW-0443">Lipid metabolism</keyword>
<evidence type="ECO:0000256" key="5">
    <source>
        <dbReference type="ARBA" id="ARBA00022723"/>
    </source>
</evidence>
<dbReference type="GO" id="GO:0046872">
    <property type="term" value="F:metal ion binding"/>
    <property type="evidence" value="ECO:0007669"/>
    <property type="project" value="UniProtKB-KW"/>
</dbReference>
<dbReference type="GO" id="GO:0016301">
    <property type="term" value="F:kinase activity"/>
    <property type="evidence" value="ECO:0007669"/>
    <property type="project" value="UniProtKB-KW"/>
</dbReference>
<keyword evidence="9" id="KW-0460">Magnesium</keyword>
<evidence type="ECO:0000256" key="9">
    <source>
        <dbReference type="ARBA" id="ARBA00022842"/>
    </source>
</evidence>
<evidence type="ECO:0000256" key="7">
    <source>
        <dbReference type="ARBA" id="ARBA00022777"/>
    </source>
</evidence>
<evidence type="ECO:0000256" key="1">
    <source>
        <dbReference type="ARBA" id="ARBA00001946"/>
    </source>
</evidence>
<keyword evidence="7 14" id="KW-0418">Kinase</keyword>
<organism evidence="14 15">
    <name type="scientific">Koleobacter methoxysyntrophicus</name>
    <dbReference type="NCBI Taxonomy" id="2751313"/>
    <lineage>
        <taxon>Bacteria</taxon>
        <taxon>Bacillati</taxon>
        <taxon>Bacillota</taxon>
        <taxon>Clostridia</taxon>
        <taxon>Koleobacterales</taxon>
        <taxon>Koleobacteraceae</taxon>
        <taxon>Koleobacter</taxon>
    </lineage>
</organism>
<keyword evidence="6" id="KW-0547">Nucleotide-binding</keyword>
<evidence type="ECO:0000256" key="3">
    <source>
        <dbReference type="ARBA" id="ARBA00022516"/>
    </source>
</evidence>
<name>A0A8A0RM08_9FIRM</name>
<keyword evidence="15" id="KW-1185">Reference proteome</keyword>
<evidence type="ECO:0000313" key="15">
    <source>
        <dbReference type="Proteomes" id="UP000662904"/>
    </source>
</evidence>
<dbReference type="GO" id="GO:0005886">
    <property type="term" value="C:plasma membrane"/>
    <property type="evidence" value="ECO:0007669"/>
    <property type="project" value="TreeGrafter"/>
</dbReference>
<dbReference type="Gene3D" id="2.60.200.40">
    <property type="match status" value="1"/>
</dbReference>
<evidence type="ECO:0000256" key="10">
    <source>
        <dbReference type="ARBA" id="ARBA00023098"/>
    </source>
</evidence>
<dbReference type="AlphaFoldDB" id="A0A8A0RM08"/>
<evidence type="ECO:0000256" key="12">
    <source>
        <dbReference type="ARBA" id="ARBA00023264"/>
    </source>
</evidence>
<dbReference type="SUPFAM" id="SSF111331">
    <property type="entry name" value="NAD kinase/diacylglycerol kinase-like"/>
    <property type="match status" value="1"/>
</dbReference>
<feature type="domain" description="DAGKc" evidence="13">
    <location>
        <begin position="1"/>
        <end position="127"/>
    </location>
</feature>